<proteinExistence type="predicted"/>
<evidence type="ECO:0000259" key="1">
    <source>
        <dbReference type="Pfam" id="PF00109"/>
    </source>
</evidence>
<keyword evidence="3" id="KW-1185">Reference proteome</keyword>
<gene>
    <name evidence="2" type="ORF">SAMN05216233_105118</name>
</gene>
<sequence length="363" mass="38456">MKDNSSYSIAITGLGMVSSVGHDVKTACASIRAGVKRPEKLQNFYADSPKGYDEWEDGLVTGHSVLEGDVDDTEGRMCRLLSAAIDDIADDAGLVESDDLPLFLALPGKERDLFSDQTMDDYIIGNKALFPHVSEVLSFPSGHAAGIMALERATEAIGAGKCDRALVAGVDSLIGFSNLSRLNRMNRLKTEMNSNGLIPGEAAAVVLVEDCSKAEQRKAAIQGFVEASATGFESHHCLAGGHAGSGLSDTVDALFPPEEKNSVAVRAMITDLNGESYRSDEMSMMHARIFSRMGGEKELLCPARSTGDTGAASSCVAMCLAARTMIRGGFGHTDCRCLILSSSESGERGALLMTFNTVPDKGD</sequence>
<dbReference type="Pfam" id="PF00109">
    <property type="entry name" value="ketoacyl-synt"/>
    <property type="match status" value="1"/>
</dbReference>
<dbReference type="SUPFAM" id="SSF53901">
    <property type="entry name" value="Thiolase-like"/>
    <property type="match status" value="2"/>
</dbReference>
<dbReference type="RefSeq" id="WP_092210288.1">
    <property type="nucleotide sequence ID" value="NZ_FMUX01000005.1"/>
</dbReference>
<evidence type="ECO:0000313" key="3">
    <source>
        <dbReference type="Proteomes" id="UP000198870"/>
    </source>
</evidence>
<dbReference type="InterPro" id="IPR014030">
    <property type="entry name" value="Ketoacyl_synth_N"/>
</dbReference>
<dbReference type="EMBL" id="FMUX01000005">
    <property type="protein sequence ID" value="SCY20838.1"/>
    <property type="molecule type" value="Genomic_DNA"/>
</dbReference>
<dbReference type="Proteomes" id="UP000198870">
    <property type="component" value="Unassembled WGS sequence"/>
</dbReference>
<evidence type="ECO:0000313" key="2">
    <source>
        <dbReference type="EMBL" id="SCY20838.1"/>
    </source>
</evidence>
<dbReference type="Gene3D" id="3.40.47.10">
    <property type="match status" value="1"/>
</dbReference>
<dbReference type="OrthoDB" id="5522744at2"/>
<name>A0A1G5E2X7_9BACT</name>
<dbReference type="GO" id="GO:0016746">
    <property type="term" value="F:acyltransferase activity"/>
    <property type="evidence" value="ECO:0007669"/>
    <property type="project" value="InterPro"/>
</dbReference>
<dbReference type="STRING" id="419481.SAMN05216233_105118"/>
<organism evidence="2 3">
    <name type="scientific">Desulfoluna spongiiphila</name>
    <dbReference type="NCBI Taxonomy" id="419481"/>
    <lineage>
        <taxon>Bacteria</taxon>
        <taxon>Pseudomonadati</taxon>
        <taxon>Thermodesulfobacteriota</taxon>
        <taxon>Desulfobacteria</taxon>
        <taxon>Desulfobacterales</taxon>
        <taxon>Desulfolunaceae</taxon>
        <taxon>Desulfoluna</taxon>
    </lineage>
</organism>
<protein>
    <submittedName>
        <fullName evidence="2">3-oxoacyl-[acyl-carrier-protein] synthase-1</fullName>
    </submittedName>
</protein>
<accession>A0A1G5E2X7</accession>
<feature type="domain" description="Beta-ketoacyl synthase-like N-terminal" evidence="1">
    <location>
        <begin position="142"/>
        <end position="213"/>
    </location>
</feature>
<reference evidence="2 3" key="1">
    <citation type="submission" date="2016-10" db="EMBL/GenBank/DDBJ databases">
        <authorList>
            <person name="de Groot N.N."/>
        </authorList>
    </citation>
    <scope>NUCLEOTIDE SEQUENCE [LARGE SCALE GENOMIC DNA]</scope>
    <source>
        <strain evidence="2 3">AA1</strain>
    </source>
</reference>
<dbReference type="AlphaFoldDB" id="A0A1G5E2X7"/>
<dbReference type="InterPro" id="IPR016039">
    <property type="entry name" value="Thiolase-like"/>
</dbReference>